<dbReference type="SUPFAM" id="SSF52540">
    <property type="entry name" value="P-loop containing nucleoside triphosphate hydrolases"/>
    <property type="match status" value="1"/>
</dbReference>
<proteinExistence type="predicted"/>
<name>A0A8I2YIU4_9AGAM</name>
<evidence type="ECO:0000256" key="6">
    <source>
        <dbReference type="SAM" id="MobiDB-lite"/>
    </source>
</evidence>
<dbReference type="PANTHER" id="PTHR21529">
    <property type="entry name" value="MAMMARY TURMOR VIRUS RECEPTOR HOMOLOG 1, 2 MTVR1, 2"/>
    <property type="match status" value="1"/>
</dbReference>
<feature type="binding site" evidence="5">
    <location>
        <begin position="519"/>
        <end position="526"/>
    </location>
    <ligand>
        <name>ATP</name>
        <dbReference type="ChEBI" id="CHEBI:30616"/>
    </ligand>
</feature>
<keyword evidence="1 5" id="KW-0547">Nucleotide-binding</keyword>
<dbReference type="InterPro" id="IPR014016">
    <property type="entry name" value="UvrD-like_ATP-bd"/>
</dbReference>
<evidence type="ECO:0000256" key="2">
    <source>
        <dbReference type="ARBA" id="ARBA00022801"/>
    </source>
</evidence>
<keyword evidence="9" id="KW-1185">Reference proteome</keyword>
<evidence type="ECO:0000259" key="7">
    <source>
        <dbReference type="PROSITE" id="PS51198"/>
    </source>
</evidence>
<dbReference type="PANTHER" id="PTHR21529:SF4">
    <property type="entry name" value="TPR AND ANKYRIN REPEAT-CONTAINING PROTEIN 1"/>
    <property type="match status" value="1"/>
</dbReference>
<keyword evidence="3 5" id="KW-0347">Helicase</keyword>
<feature type="region of interest" description="Disordered" evidence="6">
    <location>
        <begin position="1940"/>
        <end position="1961"/>
    </location>
</feature>
<feature type="compositionally biased region" description="Basic and acidic residues" evidence="6">
    <location>
        <begin position="1949"/>
        <end position="1958"/>
    </location>
</feature>
<keyword evidence="2 5" id="KW-0378">Hydrolase</keyword>
<dbReference type="InterPro" id="IPR039904">
    <property type="entry name" value="TRANK1"/>
</dbReference>
<dbReference type="OrthoDB" id="3156807at2759"/>
<evidence type="ECO:0000256" key="5">
    <source>
        <dbReference type="PROSITE-ProRule" id="PRU00560"/>
    </source>
</evidence>
<dbReference type="Pfam" id="PF00580">
    <property type="entry name" value="UvrD-helicase"/>
    <property type="match status" value="1"/>
</dbReference>
<accession>A0A8I2YIU4</accession>
<sequence>MMCGQPAMTILDPQTFAASTLADSEGRTAALRMLESCLAGPDIPLDLIVQDLCSVPNLFESIVSALPSAEKLLHRILDTYPTDPALVDASSAGILLRRLSSIMFALPPDLFSTDIFRHIGRYKVYVEDAFPVLPLLLCTEFSTCITTDATPTSPLEDPEYDDEEFSGFLVRNKKQKKPKRKIKNNAPAIDMAPFHKLGSKVPLSNAEASHMARNISDNLKMILKFYLELLLEPSLAQHLMNAYVSTCDDEGVHPSAPQETQVTEVVGQRPSAYPKVQPMKAALYFENADGFGEWRIIIGTDATKKLRELSTGDRKKCAIVVKKIKQLSNGHFSDENQKRLNGSSEVPIFEAKMQRDLRLVYQVDVVPDHDGETNVLVIKIYGIYTHTQLNRIWDAVGHHLAGKGKEYRRRCIFRNPPAHPDVYFPACFPPEELQNATKPVPLVLSDEDMGETLRALYSLHKYVTFSQAFLHSVYVLAYDGHILFVMIGLIANQDVQHVFELTQQERRIVECNTSCYVLGRSGTGKTTTMLFKMLGIQRAWEMQTSGMPKPRQIFVTKSRVLATKVEEYFAKLLESLALAGYSLQDLKRMQTRTTESALLDIDDQKRADIPQRYSALEGNHFPLFVTFDELAKMIAADVLSGDDPEAQRLAKYFINTDEVQAQDSFVTYDVFARTYWPHFPQPLTRGLEPWLVFSEFMGIIKGSEKSLSCPGGVLDEEAYCNLPARSNPTFGNQRPTVYATFEAYCRLKKERRHHDVADRTHAILKTLLGGTPLKGQKVDFLYIDEAQDNLLIDALLLRLICRNPEGLFWAGDTAQTISAGSSFRFDDLKAFLYRIEQDQSTHLIQDRSVADPTAFQLAINYRSHGGIVNCAHTIIERITHFWPDAIDGLQPEHGIVDGLKPVFFRGWDQDTVQYEQFLFGESGSRIEFGAQQCILVRDDEAVEKLRKEVGEIGLIMTLYDSKGLEFNDVLLYNFFEDSAVDVSRWRVLLNHVEGEVDGQDLAKVHAPSFGRDEGRFAGVCSELKLLYVGITRARKNLWIFDKSDKSEAMRMIWTSRNQVHNCTPGTDVPHLAVSSTLEEWESFGQDLFKHKRYPQAMDCFARASLPRMVAICEAFHLRELARAKVGVAPPKAQQDAFLTAADAFVASAEDAPPGNVKLQYYRNAAECYVRAGDDHKAADAYLDAKEYDLAARRYRKVGLFAKTLEILDKHSQKMESSEELYNVCRLFYCSKDVDRPRLPLFPSFEEELGFLEDYDLDSARRATLLENHGRYMEAAELHLSENQPLDAIGDLLRDKGSHDAIQQAAKIILDGLWRRCSFGIPSEEVAVDLDVGKLLKLASELPVEFVDPLDYDEISIFRAIAHADLPNLEKLSHVFMEKRKATALLALDHFFSSLPALKSYKLQEVSLFLEKFRKYTRLLYQIISDADPLGTDRIKQLFCIREVSNTEYGLELGSFLHSSASSDPNGPMYLQPSVVALSKRQVVTALRKYVANHLRERVNEENELCYEAVVFSPCLTHIITQQCNRDDCPRDHVVLADLDAKYYNTRIGIHLQQMCILQCMYSANQRLVRRITVVDWLVHLYEALNPEFHIEGSTADLDPSMIPAANEGMAIMKRWVWEALDLLSVHHNPKGFFTTVLKLTSLLFVFDKSSALKCINRAHFMHDIRPQEFVYSDGYDGVEDLLIFFDGTMQTSISAGMKFLRHVLKTGLTMNLSVFCDCLEEVIGKILVSWRPSYYDPPLDGLVLPRGWLSSNKDFSKKKEISIPLLLDLLDCVRDLSLFLQSGSANERYMLSHSKLTPMLCNVFTSRICRVLCLLAHNVRDPKVILCVRNTLNALQTAGPMQKAHFLYRKYTLAEPSDYLKVIVNYDAGVVIQDLVQLLHKRRVGRPERLLRLTHIYYENPLDIPSLVAPQLVKARSNLRADAPTFTPRGVHTSHVEVAEEPAVEEPLPEEHEAKPVDEVDEEPQDLLPATNEPALIRAHEFTEAETAAVATIQAAYRTYYKRREAQARAIGRGLTAQRNAIFIECLRNVYAFNWKKTPYRTLYLWALPRLIVCLDKAISTAHEFKRKIKGLLLKADHERLEELGKKTSLINVLVKHCHDLRKKIEPGATMHQAKDENAMKQAVSDANDLIRRLPIPTLAPELLEDFQIAYDLVMVEKQPVPKPEKPTLNSEDL</sequence>
<gene>
    <name evidence="8" type="ORF">JVT61DRAFT_6701</name>
</gene>
<evidence type="ECO:0000256" key="4">
    <source>
        <dbReference type="ARBA" id="ARBA00022840"/>
    </source>
</evidence>
<protein>
    <recommendedName>
        <fullName evidence="7">UvrD-like helicase ATP-binding domain-containing protein</fullName>
    </recommendedName>
</protein>
<evidence type="ECO:0000313" key="9">
    <source>
        <dbReference type="Proteomes" id="UP000683000"/>
    </source>
</evidence>
<dbReference type="InterPro" id="IPR014017">
    <property type="entry name" value="DNA_helicase_UvrD-like_C"/>
</dbReference>
<evidence type="ECO:0000256" key="1">
    <source>
        <dbReference type="ARBA" id="ARBA00022741"/>
    </source>
</evidence>
<dbReference type="Pfam" id="PF13361">
    <property type="entry name" value="UvrD_C"/>
    <property type="match status" value="1"/>
</dbReference>
<dbReference type="GO" id="GO:0005524">
    <property type="term" value="F:ATP binding"/>
    <property type="evidence" value="ECO:0007669"/>
    <property type="project" value="UniProtKB-UniRule"/>
</dbReference>
<dbReference type="PROSITE" id="PS50096">
    <property type="entry name" value="IQ"/>
    <property type="match status" value="1"/>
</dbReference>
<dbReference type="PROSITE" id="PS51198">
    <property type="entry name" value="UVRD_HELICASE_ATP_BIND"/>
    <property type="match status" value="1"/>
</dbReference>
<dbReference type="EMBL" id="JAGFBS010000023">
    <property type="protein sequence ID" value="KAG6373099.1"/>
    <property type="molecule type" value="Genomic_DNA"/>
</dbReference>
<comment type="caution">
    <text evidence="8">The sequence shown here is derived from an EMBL/GenBank/DDBJ whole genome shotgun (WGS) entry which is preliminary data.</text>
</comment>
<dbReference type="Gene3D" id="3.40.50.300">
    <property type="entry name" value="P-loop containing nucleotide triphosphate hydrolases"/>
    <property type="match status" value="2"/>
</dbReference>
<evidence type="ECO:0000313" key="8">
    <source>
        <dbReference type="EMBL" id="KAG6373099.1"/>
    </source>
</evidence>
<keyword evidence="4 5" id="KW-0067">ATP-binding</keyword>
<dbReference type="GO" id="GO:0004386">
    <property type="term" value="F:helicase activity"/>
    <property type="evidence" value="ECO:0007669"/>
    <property type="project" value="UniProtKB-UniRule"/>
</dbReference>
<reference evidence="8" key="1">
    <citation type="submission" date="2021-03" db="EMBL/GenBank/DDBJ databases">
        <title>Evolutionary innovations through gain and loss of genes in the ectomycorrhizal Boletales.</title>
        <authorList>
            <person name="Wu G."/>
            <person name="Miyauchi S."/>
            <person name="Morin E."/>
            <person name="Yang Z.-L."/>
            <person name="Xu J."/>
            <person name="Martin F.M."/>
        </authorList>
    </citation>
    <scope>NUCLEOTIDE SEQUENCE</scope>
    <source>
        <strain evidence="8">BR01</strain>
    </source>
</reference>
<organism evidence="8 9">
    <name type="scientific">Boletus reticuloceps</name>
    <dbReference type="NCBI Taxonomy" id="495285"/>
    <lineage>
        <taxon>Eukaryota</taxon>
        <taxon>Fungi</taxon>
        <taxon>Dikarya</taxon>
        <taxon>Basidiomycota</taxon>
        <taxon>Agaricomycotina</taxon>
        <taxon>Agaricomycetes</taxon>
        <taxon>Agaricomycetidae</taxon>
        <taxon>Boletales</taxon>
        <taxon>Boletineae</taxon>
        <taxon>Boletaceae</taxon>
        <taxon>Boletoideae</taxon>
        <taxon>Boletus</taxon>
    </lineage>
</organism>
<evidence type="ECO:0000256" key="3">
    <source>
        <dbReference type="ARBA" id="ARBA00022806"/>
    </source>
</evidence>
<feature type="domain" description="UvrD-like helicase ATP-binding" evidence="7">
    <location>
        <begin position="498"/>
        <end position="864"/>
    </location>
</feature>
<dbReference type="GO" id="GO:0016787">
    <property type="term" value="F:hydrolase activity"/>
    <property type="evidence" value="ECO:0007669"/>
    <property type="project" value="UniProtKB-UniRule"/>
</dbReference>
<dbReference type="Proteomes" id="UP000683000">
    <property type="component" value="Unassembled WGS sequence"/>
</dbReference>
<dbReference type="InterPro" id="IPR027417">
    <property type="entry name" value="P-loop_NTPase"/>
</dbReference>